<dbReference type="InterPro" id="IPR007568">
    <property type="entry name" value="RTA1"/>
</dbReference>
<accession>A0AA39PRJ0</accession>
<dbReference type="GO" id="GO:0005886">
    <property type="term" value="C:plasma membrane"/>
    <property type="evidence" value="ECO:0007669"/>
    <property type="project" value="TreeGrafter"/>
</dbReference>
<feature type="transmembrane region" description="Helical" evidence="5">
    <location>
        <begin position="131"/>
        <end position="153"/>
    </location>
</feature>
<comment type="caution">
    <text evidence="6">The sequence shown here is derived from an EMBL/GenBank/DDBJ whole genome shotgun (WGS) entry which is preliminary data.</text>
</comment>
<name>A0AA39PRJ0_9AGAR</name>
<feature type="transmembrane region" description="Helical" evidence="5">
    <location>
        <begin position="91"/>
        <end position="119"/>
    </location>
</feature>
<feature type="transmembrane region" description="Helical" evidence="5">
    <location>
        <begin position="266"/>
        <end position="286"/>
    </location>
</feature>
<dbReference type="Proteomes" id="UP001175227">
    <property type="component" value="Unassembled WGS sequence"/>
</dbReference>
<dbReference type="AlphaFoldDB" id="A0AA39PRJ0"/>
<feature type="transmembrane region" description="Helical" evidence="5">
    <location>
        <begin position="228"/>
        <end position="246"/>
    </location>
</feature>
<evidence type="ECO:0000256" key="4">
    <source>
        <dbReference type="ARBA" id="ARBA00023136"/>
    </source>
</evidence>
<evidence type="ECO:0000313" key="7">
    <source>
        <dbReference type="Proteomes" id="UP001175227"/>
    </source>
</evidence>
<dbReference type="PANTHER" id="PTHR31465:SF9">
    <property type="entry name" value="SPHINGOID LONG-CHAIN BASE TRANSPORTER RSB1"/>
    <property type="match status" value="1"/>
</dbReference>
<feature type="transmembrane region" description="Helical" evidence="5">
    <location>
        <begin position="53"/>
        <end position="71"/>
    </location>
</feature>
<dbReference type="Pfam" id="PF04479">
    <property type="entry name" value="RTA1"/>
    <property type="match status" value="1"/>
</dbReference>
<reference evidence="6" key="1">
    <citation type="submission" date="2023-06" db="EMBL/GenBank/DDBJ databases">
        <authorList>
            <consortium name="Lawrence Berkeley National Laboratory"/>
            <person name="Ahrendt S."/>
            <person name="Sahu N."/>
            <person name="Indic B."/>
            <person name="Wong-Bajracharya J."/>
            <person name="Merenyi Z."/>
            <person name="Ke H.-M."/>
            <person name="Monk M."/>
            <person name="Kocsube S."/>
            <person name="Drula E."/>
            <person name="Lipzen A."/>
            <person name="Balint B."/>
            <person name="Henrissat B."/>
            <person name="Andreopoulos B."/>
            <person name="Martin F.M."/>
            <person name="Harder C.B."/>
            <person name="Rigling D."/>
            <person name="Ford K.L."/>
            <person name="Foster G.D."/>
            <person name="Pangilinan J."/>
            <person name="Papanicolaou A."/>
            <person name="Barry K."/>
            <person name="LaButti K."/>
            <person name="Viragh M."/>
            <person name="Koriabine M."/>
            <person name="Yan M."/>
            <person name="Riley R."/>
            <person name="Champramary S."/>
            <person name="Plett K.L."/>
            <person name="Tsai I.J."/>
            <person name="Slot J."/>
            <person name="Sipos G."/>
            <person name="Plett J."/>
            <person name="Nagy L.G."/>
            <person name="Grigoriev I.V."/>
        </authorList>
    </citation>
    <scope>NUCLEOTIDE SEQUENCE</scope>
    <source>
        <strain evidence="6">ICMP 16352</strain>
    </source>
</reference>
<feature type="transmembrane region" description="Helical" evidence="5">
    <location>
        <begin position="165"/>
        <end position="189"/>
    </location>
</feature>
<gene>
    <name evidence="6" type="ORF">IW261DRAFT_1655766</name>
</gene>
<keyword evidence="3 5" id="KW-1133">Transmembrane helix</keyword>
<dbReference type="EMBL" id="JAUEPR010000003">
    <property type="protein sequence ID" value="KAK0487928.1"/>
    <property type="molecule type" value="Genomic_DNA"/>
</dbReference>
<evidence type="ECO:0000313" key="6">
    <source>
        <dbReference type="EMBL" id="KAK0487928.1"/>
    </source>
</evidence>
<keyword evidence="7" id="KW-1185">Reference proteome</keyword>
<protein>
    <submittedName>
        <fullName evidence="6">RTA1 like protein-domain-containing protein</fullName>
    </submittedName>
</protein>
<evidence type="ECO:0000256" key="3">
    <source>
        <dbReference type="ARBA" id="ARBA00022989"/>
    </source>
</evidence>
<keyword evidence="4 5" id="KW-0472">Membrane</keyword>
<comment type="subcellular location">
    <subcellularLocation>
        <location evidence="1">Membrane</location>
        <topology evidence="1">Multi-pass membrane protein</topology>
    </subcellularLocation>
</comment>
<keyword evidence="2 5" id="KW-0812">Transmembrane</keyword>
<proteinExistence type="predicted"/>
<evidence type="ECO:0000256" key="1">
    <source>
        <dbReference type="ARBA" id="ARBA00004141"/>
    </source>
</evidence>
<dbReference type="PANTHER" id="PTHR31465">
    <property type="entry name" value="PROTEIN RTA1-RELATED"/>
    <property type="match status" value="1"/>
</dbReference>
<dbReference type="GO" id="GO:0000324">
    <property type="term" value="C:fungal-type vacuole"/>
    <property type="evidence" value="ECO:0007669"/>
    <property type="project" value="TreeGrafter"/>
</dbReference>
<organism evidence="6 7">
    <name type="scientific">Armillaria novae-zelandiae</name>
    <dbReference type="NCBI Taxonomy" id="153914"/>
    <lineage>
        <taxon>Eukaryota</taxon>
        <taxon>Fungi</taxon>
        <taxon>Dikarya</taxon>
        <taxon>Basidiomycota</taxon>
        <taxon>Agaricomycotina</taxon>
        <taxon>Agaricomycetes</taxon>
        <taxon>Agaricomycetidae</taxon>
        <taxon>Agaricales</taxon>
        <taxon>Marasmiineae</taxon>
        <taxon>Physalacriaceae</taxon>
        <taxon>Armillaria</taxon>
    </lineage>
</organism>
<feature type="transmembrane region" description="Helical" evidence="5">
    <location>
        <begin position="28"/>
        <end position="46"/>
    </location>
</feature>
<evidence type="ECO:0000256" key="5">
    <source>
        <dbReference type="SAM" id="Phobius"/>
    </source>
</evidence>
<evidence type="ECO:0000256" key="2">
    <source>
        <dbReference type="ARBA" id="ARBA00022692"/>
    </source>
</evidence>
<sequence length="376" mass="41193">MNFDRVLVVAPASSTADDYRYGYTPTEYVTIIFVALFGASTFAHTVQSLHYRMWWPFPTIILAGVLEVLGWSGRLWSSFSPTLRNPYMIQIVTTIIGPTPLVAGNFIILGGIISLLGPVYSRLSPKYYSRIFVSCDIVSLIIQGAGGGIAASADDHAGATRGGNIMLGGIIFQMVVITCYAILAAEFFFRYIKNQPVYSRIGSRATRQSEVTLASNEQYFRGDLSPKIKLMAIALSFNTLCLYIRAIYRTIELSDGWNGRIITTEVYFNVLDGAMVVLAIYAINFAHPGRLLGRDPNAVSKSNKWTSNISTSYPDVGPEVPPEIRKLVCKTCWSTIIQNQLRSHTQRLRGAKSNANGVDIYLNFSSGASGASSSAG</sequence>